<reference evidence="4 5" key="2">
    <citation type="submission" date="2016-10" db="EMBL/GenBank/DDBJ databases">
        <authorList>
            <person name="Varghese N."/>
            <person name="Submissions S."/>
        </authorList>
    </citation>
    <scope>NUCLEOTIDE SEQUENCE [LARGE SCALE GENOMIC DNA]</scope>
    <source>
        <strain evidence="5">ATCC 20501</strain>
        <strain evidence="3 4">CGMCC 4.3529</strain>
    </source>
</reference>
<feature type="chain" id="PRO_5030028336" evidence="1">
    <location>
        <begin position="29"/>
        <end position="97"/>
    </location>
</feature>
<protein>
    <submittedName>
        <fullName evidence="2">Uncharacterized protein</fullName>
    </submittedName>
</protein>
<evidence type="ECO:0000313" key="3">
    <source>
        <dbReference type="EMBL" id="SFE16096.1"/>
    </source>
</evidence>
<accession>A0A1I1Y950</accession>
<evidence type="ECO:0000313" key="5">
    <source>
        <dbReference type="Proteomes" id="UP000236729"/>
    </source>
</evidence>
<dbReference type="EMBL" id="FNVB01000003">
    <property type="protein sequence ID" value="SEG41247.1"/>
    <property type="molecule type" value="Genomic_DNA"/>
</dbReference>
<accession>A0A1H5ZZY0</accession>
<keyword evidence="1" id="KW-0732">Signal</keyword>
<dbReference type="AlphaFoldDB" id="A0A1H5ZZY0"/>
<dbReference type="EMBL" id="FOME01000009">
    <property type="protein sequence ID" value="SFE16096.1"/>
    <property type="molecule type" value="Genomic_DNA"/>
</dbReference>
<name>A0A1H5ZZY0_9PSEU</name>
<dbReference type="RefSeq" id="WP_093355555.1">
    <property type="nucleotide sequence ID" value="NZ_FNVB01000003.1"/>
</dbReference>
<evidence type="ECO:0000313" key="4">
    <source>
        <dbReference type="Proteomes" id="UP000199690"/>
    </source>
</evidence>
<dbReference type="Proteomes" id="UP000199690">
    <property type="component" value="Unassembled WGS sequence"/>
</dbReference>
<proteinExistence type="predicted"/>
<evidence type="ECO:0000313" key="2">
    <source>
        <dbReference type="EMBL" id="SEG41247.1"/>
    </source>
</evidence>
<reference evidence="2" key="1">
    <citation type="submission" date="2016-10" db="EMBL/GenBank/DDBJ databases">
        <authorList>
            <person name="de Groot N.N."/>
        </authorList>
    </citation>
    <scope>NUCLEOTIDE SEQUENCE [LARGE SCALE GENOMIC DNA]</scope>
    <source>
        <strain evidence="2">ATCC 20501</strain>
    </source>
</reference>
<dbReference type="Proteomes" id="UP000236729">
    <property type="component" value="Unassembled WGS sequence"/>
</dbReference>
<keyword evidence="4" id="KW-1185">Reference proteome</keyword>
<feature type="signal peptide" evidence="1">
    <location>
        <begin position="1"/>
        <end position="28"/>
    </location>
</feature>
<gene>
    <name evidence="2" type="ORF">SAMN02982929_02050</name>
    <name evidence="3" type="ORF">SAMN05216506_109111</name>
</gene>
<organism evidence="2 5">
    <name type="scientific">Saccharopolyspora kobensis</name>
    <dbReference type="NCBI Taxonomy" id="146035"/>
    <lineage>
        <taxon>Bacteria</taxon>
        <taxon>Bacillati</taxon>
        <taxon>Actinomycetota</taxon>
        <taxon>Actinomycetes</taxon>
        <taxon>Pseudonocardiales</taxon>
        <taxon>Pseudonocardiaceae</taxon>
        <taxon>Saccharopolyspora</taxon>
    </lineage>
</organism>
<evidence type="ECO:0000256" key="1">
    <source>
        <dbReference type="SAM" id="SignalP"/>
    </source>
</evidence>
<sequence>MRHHVPALIGTLATAGALALSLAVPAHAASGVLRIGFQSYENPSGCYGSDVIPVSVDNRTDAPAYVYSGQQCNGEVVGIVEPGRRGVFEFGASVYID</sequence>